<dbReference type="EMBL" id="AP024819">
    <property type="protein sequence ID" value="BCZ18502.1"/>
    <property type="molecule type" value="Genomic_DNA"/>
</dbReference>
<name>A0ABM7SDL8_9HELI</name>
<accession>A0ABM7SDL8</accession>
<reference evidence="1 2" key="1">
    <citation type="submission" date="2021-07" db="EMBL/GenBank/DDBJ databases">
        <title>Novel Helicobacter sp. Isolated from a cat.</title>
        <authorList>
            <person name="Rimbara E."/>
            <person name="Suzuki M."/>
        </authorList>
    </citation>
    <scope>NUCLEOTIDE SEQUENCE [LARGE SCALE GENOMIC DNA]</scope>
    <source>
        <strain evidence="2">NHP19-012</strain>
    </source>
</reference>
<gene>
    <name evidence="1" type="ORF">NHP190012_01440</name>
</gene>
<evidence type="ECO:0000313" key="1">
    <source>
        <dbReference type="EMBL" id="BCZ18502.1"/>
    </source>
</evidence>
<proteinExistence type="predicted"/>
<sequence>MRFIALLFLVVFVGFGRAETHEGGDLDLVDLHLLLKQINQLNQVITRYQKDPSKHTEVSLYSDQRNELMHTFALQLLNTRERIGINIEENEKQQHALQKALLKSSKSNDIYTYFTDTLQLKNLEVEADMYGFLKKSAPPPTFLAKRKTLSLSAPLI</sequence>
<organism evidence="1 2">
    <name type="scientific">Helicobacter gastrofelis</name>
    <dbReference type="NCBI Taxonomy" id="2849642"/>
    <lineage>
        <taxon>Bacteria</taxon>
        <taxon>Pseudomonadati</taxon>
        <taxon>Campylobacterota</taxon>
        <taxon>Epsilonproteobacteria</taxon>
        <taxon>Campylobacterales</taxon>
        <taxon>Helicobacteraceae</taxon>
        <taxon>Helicobacter</taxon>
    </lineage>
</organism>
<dbReference type="Proteomes" id="UP000826146">
    <property type="component" value="Chromosome"/>
</dbReference>
<protein>
    <submittedName>
        <fullName evidence="1">Uncharacterized protein</fullName>
    </submittedName>
</protein>
<evidence type="ECO:0000313" key="2">
    <source>
        <dbReference type="Proteomes" id="UP000826146"/>
    </source>
</evidence>
<keyword evidence="2" id="KW-1185">Reference proteome</keyword>